<reference evidence="1 2" key="2">
    <citation type="submission" date="2011-11" db="EMBL/GenBank/DDBJ databases">
        <authorList>
            <consortium name="US DOE Joint Genome Institute"/>
            <person name="Lucas S."/>
            <person name="Han J."/>
            <person name="Lapidus A."/>
            <person name="Cheng J.-F."/>
            <person name="Goodwin L."/>
            <person name="Pitluck S."/>
            <person name="Peters L."/>
            <person name="Ovchinnikova G."/>
            <person name="Zhang X."/>
            <person name="Detter J.C."/>
            <person name="Han C."/>
            <person name="Tapia R."/>
            <person name="Land M."/>
            <person name="Hauser L."/>
            <person name="Kyrpides N."/>
            <person name="Ivanova N."/>
            <person name="Pagani I."/>
            <person name="Vogl K."/>
            <person name="Liu Z."/>
            <person name="Overmann J."/>
            <person name="Frigaard N.-U."/>
            <person name="Bryant D."/>
            <person name="Woyke T."/>
        </authorList>
    </citation>
    <scope>NUCLEOTIDE SEQUENCE [LARGE SCALE GENOMIC DNA]</scope>
    <source>
        <strain evidence="1 2">970</strain>
    </source>
</reference>
<dbReference type="eggNOG" id="ENOG502ZTAQ">
    <property type="taxonomic scope" value="Bacteria"/>
</dbReference>
<keyword evidence="2" id="KW-1185">Reference proteome</keyword>
<protein>
    <recommendedName>
        <fullName evidence="3">SET domain-containing protein</fullName>
    </recommendedName>
</protein>
<dbReference type="AlphaFoldDB" id="H8Z5A6"/>
<evidence type="ECO:0008006" key="3">
    <source>
        <dbReference type="Google" id="ProtNLM"/>
    </source>
</evidence>
<name>H8Z5A6_9GAMM</name>
<reference evidence="2" key="1">
    <citation type="submission" date="2011-06" db="EMBL/GenBank/DDBJ databases">
        <authorList>
            <consortium name="US DOE Joint Genome Institute (JGI-PGF)"/>
            <person name="Lucas S."/>
            <person name="Han J."/>
            <person name="Lapidus A."/>
            <person name="Cheng J.-F."/>
            <person name="Goodwin L."/>
            <person name="Pitluck S."/>
            <person name="Peters L."/>
            <person name="Land M.L."/>
            <person name="Hauser L."/>
            <person name="Vogl K."/>
            <person name="Liu Z."/>
            <person name="Overmann J."/>
            <person name="Frigaard N.-U."/>
            <person name="Bryant D.A."/>
            <person name="Woyke T.J."/>
        </authorList>
    </citation>
    <scope>NUCLEOTIDE SEQUENCE [LARGE SCALE GENOMIC DNA]</scope>
    <source>
        <strain evidence="2">970</strain>
    </source>
</reference>
<dbReference type="EMBL" id="JH603170">
    <property type="protein sequence ID" value="EIC20513.1"/>
    <property type="molecule type" value="Genomic_DNA"/>
</dbReference>
<accession>H8Z5A6</accession>
<dbReference type="HOGENOM" id="CLU_756342_0_0_6"/>
<organism evidence="1 2">
    <name type="scientific">Thiorhodovibrio frisius</name>
    <dbReference type="NCBI Taxonomy" id="631362"/>
    <lineage>
        <taxon>Bacteria</taxon>
        <taxon>Pseudomonadati</taxon>
        <taxon>Pseudomonadota</taxon>
        <taxon>Gammaproteobacteria</taxon>
        <taxon>Chromatiales</taxon>
        <taxon>Chromatiaceae</taxon>
        <taxon>Thiorhodovibrio</taxon>
    </lineage>
</organism>
<dbReference type="STRING" id="631362.Thi970DRAFT_04154"/>
<evidence type="ECO:0000313" key="1">
    <source>
        <dbReference type="EMBL" id="EIC20513.1"/>
    </source>
</evidence>
<proteinExistence type="predicted"/>
<evidence type="ECO:0000313" key="2">
    <source>
        <dbReference type="Proteomes" id="UP000002964"/>
    </source>
</evidence>
<dbReference type="OrthoDB" id="10010073at2"/>
<sequence length="366" mass="41299">MIDFRHRFAVWKTIATNHGCVFKNVDFIADDNGVRVVAERPSERIFLHVPAKLLVNLDDVKLTDDAHQVIPSSCSNGVWRALIDDMLGFILSPGRLTKRRQLLREFNRLPPTLKYTLANSGLTPALCAQENPNSLVSKSLAALQEDRSGSHSEILAPKDKELKYHLLKERVLKDKNQTFVLMPFIDFINHDSEGLTFQVGDAGLTVSGLCSPSREVFAKYNHSDPWGLLDGYLFTGPSHYAFSVSAQLRLPDGCRLVIARRAEDYEPHENGLRIPKTEREGQTVHFSNLWLGAVERPESPFESFKIAWESLGRGNAFSVFSQIVRHNWAIMREIRHLCQGVDTAAGQLVRLALDEHLRVLSQQHIS</sequence>
<dbReference type="Proteomes" id="UP000002964">
    <property type="component" value="Unassembled WGS sequence"/>
</dbReference>
<dbReference type="RefSeq" id="WP_009150916.1">
    <property type="nucleotide sequence ID" value="NZ_CP121471.1"/>
</dbReference>
<gene>
    <name evidence="1" type="ORF">Thi970DRAFT_04154</name>
</gene>